<comment type="caution">
    <text evidence="3">The sequence shown here is derived from an EMBL/GenBank/DDBJ whole genome shotgun (WGS) entry which is preliminary data.</text>
</comment>
<protein>
    <submittedName>
        <fullName evidence="3">DUF2231 domain-containing protein</fullName>
    </submittedName>
</protein>
<dbReference type="Pfam" id="PF09990">
    <property type="entry name" value="DUF2231"/>
    <property type="match status" value="1"/>
</dbReference>
<evidence type="ECO:0000259" key="2">
    <source>
        <dbReference type="Pfam" id="PF09990"/>
    </source>
</evidence>
<dbReference type="EMBL" id="BAABBM010000001">
    <property type="protein sequence ID" value="GAA3899311.1"/>
    <property type="molecule type" value="Genomic_DNA"/>
</dbReference>
<gene>
    <name evidence="3" type="ORF">GCM10022276_17700</name>
</gene>
<dbReference type="InterPro" id="IPR019251">
    <property type="entry name" value="DUF2231_TM"/>
</dbReference>
<proteinExistence type="predicted"/>
<evidence type="ECO:0000256" key="1">
    <source>
        <dbReference type="SAM" id="Phobius"/>
    </source>
</evidence>
<organism evidence="3 4">
    <name type="scientific">Sphingomonas limnosediminicola</name>
    <dbReference type="NCBI Taxonomy" id="940133"/>
    <lineage>
        <taxon>Bacteria</taxon>
        <taxon>Pseudomonadati</taxon>
        <taxon>Pseudomonadota</taxon>
        <taxon>Alphaproteobacteria</taxon>
        <taxon>Sphingomonadales</taxon>
        <taxon>Sphingomonadaceae</taxon>
        <taxon>Sphingomonas</taxon>
    </lineage>
</organism>
<reference evidence="4" key="1">
    <citation type="journal article" date="2019" name="Int. J. Syst. Evol. Microbiol.">
        <title>The Global Catalogue of Microorganisms (GCM) 10K type strain sequencing project: providing services to taxonomists for standard genome sequencing and annotation.</title>
        <authorList>
            <consortium name="The Broad Institute Genomics Platform"/>
            <consortium name="The Broad Institute Genome Sequencing Center for Infectious Disease"/>
            <person name="Wu L."/>
            <person name="Ma J."/>
        </authorList>
    </citation>
    <scope>NUCLEOTIDE SEQUENCE [LARGE SCALE GENOMIC DNA]</scope>
    <source>
        <strain evidence="4">JCM 17543</strain>
    </source>
</reference>
<feature type="transmembrane region" description="Helical" evidence="1">
    <location>
        <begin position="70"/>
        <end position="88"/>
    </location>
</feature>
<sequence>MHPPFVSMGGTLLIAAFVTDWEYSNTALFQWANFSAWLITGGLLLALIASILLMVDLLIGSAGRVRRLPLILLAVAAIVSIFNVFVHSRDAWTSVVPTGLTLSAIAAILLLVVAFLGWSVTDGRIRAEEDRS</sequence>
<keyword evidence="1" id="KW-1133">Transmembrane helix</keyword>
<keyword evidence="1" id="KW-0472">Membrane</keyword>
<feature type="transmembrane region" description="Helical" evidence="1">
    <location>
        <begin position="34"/>
        <end position="58"/>
    </location>
</feature>
<dbReference type="Proteomes" id="UP001500827">
    <property type="component" value="Unassembled WGS sequence"/>
</dbReference>
<accession>A0ABP7LEL2</accession>
<evidence type="ECO:0000313" key="3">
    <source>
        <dbReference type="EMBL" id="GAA3899311.1"/>
    </source>
</evidence>
<feature type="transmembrane region" description="Helical" evidence="1">
    <location>
        <begin position="100"/>
        <end position="121"/>
    </location>
</feature>
<keyword evidence="4" id="KW-1185">Reference proteome</keyword>
<evidence type="ECO:0000313" key="4">
    <source>
        <dbReference type="Proteomes" id="UP001500827"/>
    </source>
</evidence>
<name>A0ABP7LEL2_9SPHN</name>
<feature type="domain" description="DUF2231" evidence="2">
    <location>
        <begin position="1"/>
        <end position="120"/>
    </location>
</feature>
<keyword evidence="1" id="KW-0812">Transmembrane</keyword>